<feature type="domain" description="DUF2268" evidence="1">
    <location>
        <begin position="88"/>
        <end position="273"/>
    </location>
</feature>
<evidence type="ECO:0000313" key="2">
    <source>
        <dbReference type="EMBL" id="SHH58578.1"/>
    </source>
</evidence>
<dbReference type="Proteomes" id="UP000186132">
    <property type="component" value="Unassembled WGS sequence"/>
</dbReference>
<proteinExistence type="predicted"/>
<dbReference type="EMBL" id="FQVU01000007">
    <property type="protein sequence ID" value="SHH58578.1"/>
    <property type="molecule type" value="Genomic_DNA"/>
</dbReference>
<dbReference type="Pfam" id="PF10026">
    <property type="entry name" value="DUF2268"/>
    <property type="match status" value="1"/>
</dbReference>
<dbReference type="GO" id="GO:0006508">
    <property type="term" value="P:proteolysis"/>
    <property type="evidence" value="ECO:0007669"/>
    <property type="project" value="UniProtKB-KW"/>
</dbReference>
<gene>
    <name evidence="2" type="ORF">SAMN05443575_4150</name>
</gene>
<evidence type="ECO:0000313" key="3">
    <source>
        <dbReference type="Proteomes" id="UP000186132"/>
    </source>
</evidence>
<keyword evidence="3" id="KW-1185">Reference proteome</keyword>
<keyword evidence="2" id="KW-0378">Hydrolase</keyword>
<name>A0A1M5U6M0_9ACTN</name>
<keyword evidence="2" id="KW-0645">Protease</keyword>
<dbReference type="AlphaFoldDB" id="A0A1M5U6M0"/>
<accession>A0A1M5U6M0</accession>
<organism evidence="2 3">
    <name type="scientific">Jatrophihabitans endophyticus</name>
    <dbReference type="NCBI Taxonomy" id="1206085"/>
    <lineage>
        <taxon>Bacteria</taxon>
        <taxon>Bacillati</taxon>
        <taxon>Actinomycetota</taxon>
        <taxon>Actinomycetes</taxon>
        <taxon>Jatrophihabitantales</taxon>
        <taxon>Jatrophihabitantaceae</taxon>
        <taxon>Jatrophihabitans</taxon>
    </lineage>
</organism>
<protein>
    <submittedName>
        <fullName evidence="2">Predicted Zn-dependent protease</fullName>
    </submittedName>
</protein>
<dbReference type="STRING" id="1206085.SAMN05443575_4150"/>
<reference evidence="2 3" key="1">
    <citation type="submission" date="2016-11" db="EMBL/GenBank/DDBJ databases">
        <authorList>
            <person name="Jaros S."/>
            <person name="Januszkiewicz K."/>
            <person name="Wedrychowicz H."/>
        </authorList>
    </citation>
    <scope>NUCLEOTIDE SEQUENCE [LARGE SCALE GENOMIC DNA]</scope>
    <source>
        <strain evidence="2 3">DSM 45627</strain>
    </source>
</reference>
<sequence length="286" mass="30394">MQRVLDAPEDARRNAVRALWQPMAAMYRFAPAALDLADVHSSSFGFDWRTTDPVVGRALDLLDTADAWARLEQALALGSAALERATAVDDLTVLLVLGNPSDRHFMDELQGLSAFGGISGYITITLWPTPTVLQRLEAIAVHELHHNVRYSPSGVLWNPATVDVGEQVVAEGLADVFAAELFGDLGWTHFVAESTRADRAVLAKVVSGAGMTGMQNFTAWVHGDASARRFGVEPVGLPTGAGYAAGAQLVTAYLERAGGTAAEHVHTPSASVLETGCRALGLPRPS</sequence>
<dbReference type="InterPro" id="IPR018728">
    <property type="entry name" value="DUF2268"/>
</dbReference>
<dbReference type="GO" id="GO:0008233">
    <property type="term" value="F:peptidase activity"/>
    <property type="evidence" value="ECO:0007669"/>
    <property type="project" value="UniProtKB-KW"/>
</dbReference>
<evidence type="ECO:0000259" key="1">
    <source>
        <dbReference type="Pfam" id="PF10026"/>
    </source>
</evidence>